<dbReference type="PANTHER" id="PTHR46586:SF3">
    <property type="entry name" value="ANKYRIN REPEAT-CONTAINING PROTEIN"/>
    <property type="match status" value="1"/>
</dbReference>
<dbReference type="PANTHER" id="PTHR46586">
    <property type="entry name" value="ANKYRIN REPEAT-CONTAINING PROTEIN"/>
    <property type="match status" value="1"/>
</dbReference>
<dbReference type="InterPro" id="IPR052050">
    <property type="entry name" value="SecEffector_AnkRepeat"/>
</dbReference>
<dbReference type="AlphaFoldDB" id="A0A9W6U015"/>
<accession>A0A9W6U015</accession>
<dbReference type="SUPFAM" id="SSF48403">
    <property type="entry name" value="Ankyrin repeat"/>
    <property type="match status" value="2"/>
</dbReference>
<dbReference type="EMBL" id="BSXT01000254">
    <property type="protein sequence ID" value="GMF22515.1"/>
    <property type="molecule type" value="Genomic_DNA"/>
</dbReference>
<evidence type="ECO:0000313" key="1">
    <source>
        <dbReference type="EMBL" id="GMF22515.1"/>
    </source>
</evidence>
<dbReference type="InterPro" id="IPR002110">
    <property type="entry name" value="Ankyrin_rpt"/>
</dbReference>
<proteinExistence type="predicted"/>
<protein>
    <submittedName>
        <fullName evidence="1">Unnamed protein product</fullName>
    </submittedName>
</protein>
<dbReference type="Pfam" id="PF12796">
    <property type="entry name" value="Ank_2"/>
    <property type="match status" value="2"/>
</dbReference>
<dbReference type="Pfam" id="PF13637">
    <property type="entry name" value="Ank_4"/>
    <property type="match status" value="1"/>
</dbReference>
<evidence type="ECO:0000313" key="2">
    <source>
        <dbReference type="Proteomes" id="UP001165121"/>
    </source>
</evidence>
<sequence length="622" mass="71181">MEEEDVLEGVRIVCHQHSRIAALPHVVHLINEFADNISPSALTDLLKAGTKGLFLHVLRDVECSAKLLRYEKMRQYRLAMYLIPSKMTMGEGKLNAIKELYKRYLGTVDAKTIAAVAKVPELPVLKWLYSCQPKMFTNAVWTHLFENASLEGQADVVHWLVELFPDTVRRPVFAVHGGHFDLVQWLLKHTSWDEISRQRAFSAAAKEGKLEIAKLLYQHKPAMTRLYWPPEAITSLEIVQWLREKNFWRFDELVLDTAIKRGHLEMVQWLHVNYSQHFTANARDSAAEYGHLELVKFFHANRTEGCTKKAMNSAAKNGHLEVVQWLHENRTEGCTTDAMDSAAYKGHLHILRWLHANRNEGCTVQAMVLSSWEKSYLDVGKWLHEYRGLRLPSTFVNVAAAAGKIELISWLHFNGKGTWSKETMDEAANHGHVKVVKFLHKHRNEGCTKHAMVKAVRYNHLDVVKWLTANKRKTSTVKPMNLAAAHGHLEVVKWLHENGRGGCTTVAMTAAANGGHLSVMKFLAANYSLNWSEKAIAKAQKNGHTTVVKWLYFHLGMRLLPAFAINAARNDYIDLLEFMSTETDFCRNTTVFYSADGNRHPEAVQWYKDHYGNPRKRKRRQV</sequence>
<dbReference type="InterPro" id="IPR036770">
    <property type="entry name" value="Ankyrin_rpt-contain_sf"/>
</dbReference>
<keyword evidence="2" id="KW-1185">Reference proteome</keyword>
<dbReference type="Proteomes" id="UP001165121">
    <property type="component" value="Unassembled WGS sequence"/>
</dbReference>
<gene>
    <name evidence="1" type="ORF">Pfra01_000332500</name>
</gene>
<reference evidence="1" key="1">
    <citation type="submission" date="2023-04" db="EMBL/GenBank/DDBJ databases">
        <title>Phytophthora fragariaefolia NBRC 109709.</title>
        <authorList>
            <person name="Ichikawa N."/>
            <person name="Sato H."/>
            <person name="Tonouchi N."/>
        </authorList>
    </citation>
    <scope>NUCLEOTIDE SEQUENCE</scope>
    <source>
        <strain evidence="1">NBRC 109709</strain>
    </source>
</reference>
<comment type="caution">
    <text evidence="1">The sequence shown here is derived from an EMBL/GenBank/DDBJ whole genome shotgun (WGS) entry which is preliminary data.</text>
</comment>
<name>A0A9W6U015_9STRA</name>
<dbReference type="Gene3D" id="1.25.40.20">
    <property type="entry name" value="Ankyrin repeat-containing domain"/>
    <property type="match status" value="3"/>
</dbReference>
<dbReference type="OrthoDB" id="112837at2759"/>
<organism evidence="1 2">
    <name type="scientific">Phytophthora fragariaefolia</name>
    <dbReference type="NCBI Taxonomy" id="1490495"/>
    <lineage>
        <taxon>Eukaryota</taxon>
        <taxon>Sar</taxon>
        <taxon>Stramenopiles</taxon>
        <taxon>Oomycota</taxon>
        <taxon>Peronosporomycetes</taxon>
        <taxon>Peronosporales</taxon>
        <taxon>Peronosporaceae</taxon>
        <taxon>Phytophthora</taxon>
    </lineage>
</organism>